<protein>
    <recommendedName>
        <fullName evidence="3">50S ribosomal protein L28</fullName>
    </recommendedName>
</protein>
<dbReference type="Proteomes" id="UP000034727">
    <property type="component" value="Unassembled WGS sequence"/>
</dbReference>
<dbReference type="EMBL" id="LCLJ01000008">
    <property type="protein sequence ID" value="KKU15510.1"/>
    <property type="molecule type" value="Genomic_DNA"/>
</dbReference>
<reference evidence="1 2" key="1">
    <citation type="journal article" date="2015" name="Nature">
        <title>rRNA introns, odd ribosomes, and small enigmatic genomes across a large radiation of phyla.</title>
        <authorList>
            <person name="Brown C.T."/>
            <person name="Hug L.A."/>
            <person name="Thomas B.C."/>
            <person name="Sharon I."/>
            <person name="Castelle C.J."/>
            <person name="Singh A."/>
            <person name="Wilkins M.J."/>
            <person name="Williams K.H."/>
            <person name="Banfield J.F."/>
        </authorList>
    </citation>
    <scope>NUCLEOTIDE SEQUENCE [LARGE SCALE GENOMIC DNA]</scope>
</reference>
<accession>A0A0G1R3N1</accession>
<comment type="caution">
    <text evidence="1">The sequence shown here is derived from an EMBL/GenBank/DDBJ whole genome shotgun (WGS) entry which is preliminary data.</text>
</comment>
<name>A0A0G1R3N1_9BACT</name>
<evidence type="ECO:0008006" key="3">
    <source>
        <dbReference type="Google" id="ProtNLM"/>
    </source>
</evidence>
<sequence length="63" mass="7329">MRQCKRCKKSYQKGGTRKLLRGHYNVTKVGRKKANLQLSMLYTPGKRVLLCTRCIKTLSKTKK</sequence>
<organism evidence="1 2">
    <name type="scientific">Candidatus Jorgensenbacteria bacterium GW2011_GWA2_45_9</name>
    <dbReference type="NCBI Taxonomy" id="1618663"/>
    <lineage>
        <taxon>Bacteria</taxon>
        <taxon>Candidatus Joergenseniibacteriota</taxon>
    </lineage>
</organism>
<dbReference type="AlphaFoldDB" id="A0A0G1R3N1"/>
<gene>
    <name evidence="1" type="ORF">UX22_C0008G0003</name>
</gene>
<evidence type="ECO:0000313" key="2">
    <source>
        <dbReference type="Proteomes" id="UP000034727"/>
    </source>
</evidence>
<proteinExistence type="predicted"/>
<evidence type="ECO:0000313" key="1">
    <source>
        <dbReference type="EMBL" id="KKU15510.1"/>
    </source>
</evidence>